<dbReference type="EMBL" id="CAJOBH010114957">
    <property type="protein sequence ID" value="CAF4680963.1"/>
    <property type="molecule type" value="Genomic_DNA"/>
</dbReference>
<sequence>NNNRYALPPSNILRTISDQQSGEIDSWPANASGGSSAFRNLALTNQGRLVQTGASLRGKLDTTP</sequence>
<dbReference type="EMBL" id="CAJOBJ010157222">
    <property type="protein sequence ID" value="CAF4831387.1"/>
    <property type="molecule type" value="Genomic_DNA"/>
</dbReference>
<evidence type="ECO:0000313" key="4">
    <source>
        <dbReference type="EMBL" id="CAF4831387.1"/>
    </source>
</evidence>
<evidence type="ECO:0000313" key="1">
    <source>
        <dbReference type="EMBL" id="CAF4444247.1"/>
    </source>
</evidence>
<accession>A0A8S2ZHN1</accession>
<evidence type="ECO:0000313" key="5">
    <source>
        <dbReference type="Proteomes" id="UP000681720"/>
    </source>
</evidence>
<organism evidence="2 5">
    <name type="scientific">Rotaria magnacalcarata</name>
    <dbReference type="NCBI Taxonomy" id="392030"/>
    <lineage>
        <taxon>Eukaryota</taxon>
        <taxon>Metazoa</taxon>
        <taxon>Spiralia</taxon>
        <taxon>Gnathifera</taxon>
        <taxon>Rotifera</taxon>
        <taxon>Eurotatoria</taxon>
        <taxon>Bdelloidea</taxon>
        <taxon>Philodinida</taxon>
        <taxon>Philodinidae</taxon>
        <taxon>Rotaria</taxon>
    </lineage>
</organism>
<feature type="non-terminal residue" evidence="2">
    <location>
        <position position="1"/>
    </location>
</feature>
<dbReference type="Proteomes" id="UP000681967">
    <property type="component" value="Unassembled WGS sequence"/>
</dbReference>
<dbReference type="EMBL" id="CAJOBJ010112563">
    <property type="protein sequence ID" value="CAF4638126.1"/>
    <property type="molecule type" value="Genomic_DNA"/>
</dbReference>
<feature type="non-terminal residue" evidence="2">
    <location>
        <position position="64"/>
    </location>
</feature>
<gene>
    <name evidence="1" type="ORF">BYL167_LOCUS33461</name>
    <name evidence="3" type="ORF">BYL167_LOCUS43345</name>
    <name evidence="2" type="ORF">GIL414_LOCUS40509</name>
    <name evidence="4" type="ORF">GIL414_LOCUS48471</name>
</gene>
<evidence type="ECO:0000313" key="3">
    <source>
        <dbReference type="EMBL" id="CAF4680963.1"/>
    </source>
</evidence>
<dbReference type="Proteomes" id="UP000681720">
    <property type="component" value="Unassembled WGS sequence"/>
</dbReference>
<comment type="caution">
    <text evidence="2">The sequence shown here is derived from an EMBL/GenBank/DDBJ whole genome shotgun (WGS) entry which is preliminary data.</text>
</comment>
<evidence type="ECO:0000313" key="2">
    <source>
        <dbReference type="EMBL" id="CAF4638126.1"/>
    </source>
</evidence>
<protein>
    <submittedName>
        <fullName evidence="2">Uncharacterized protein</fullName>
    </submittedName>
</protein>
<proteinExistence type="predicted"/>
<dbReference type="EMBL" id="CAJOBH010065095">
    <property type="protein sequence ID" value="CAF4444247.1"/>
    <property type="molecule type" value="Genomic_DNA"/>
</dbReference>
<reference evidence="2" key="1">
    <citation type="submission" date="2021-02" db="EMBL/GenBank/DDBJ databases">
        <authorList>
            <person name="Nowell W R."/>
        </authorList>
    </citation>
    <scope>NUCLEOTIDE SEQUENCE</scope>
</reference>
<dbReference type="AlphaFoldDB" id="A0A8S2ZHN1"/>
<name>A0A8S2ZHN1_9BILA</name>